<comment type="caution">
    <text evidence="1">The sequence shown here is derived from an EMBL/GenBank/DDBJ whole genome shotgun (WGS) entry which is preliminary data.</text>
</comment>
<gene>
    <name evidence="1" type="ORF">QBC42DRAFT_258901</name>
</gene>
<organism evidence="1 2">
    <name type="scientific">Cladorrhinum samala</name>
    <dbReference type="NCBI Taxonomy" id="585594"/>
    <lineage>
        <taxon>Eukaryota</taxon>
        <taxon>Fungi</taxon>
        <taxon>Dikarya</taxon>
        <taxon>Ascomycota</taxon>
        <taxon>Pezizomycotina</taxon>
        <taxon>Sordariomycetes</taxon>
        <taxon>Sordariomycetidae</taxon>
        <taxon>Sordariales</taxon>
        <taxon>Podosporaceae</taxon>
        <taxon>Cladorrhinum</taxon>
    </lineage>
</organism>
<sequence>MAHSRTGMDLNCGEEFDWPIDKLGWILLLQKGDDSRLGKTTHQTGIACAVWRLHTLKPTKTTYYVTLVRSFFFFCHLKPHVTLEKDTSTYCLCCDFVSFYQLNFSPRPLSTLLGTQQQTKDFRVWNSINGQQTVISWRRAWVMVGPTPFLFGSEIAPWVRCDAQPVSLFLRSEGLGLVSTWRHSRKILLISDCRSIRECVLRNNNRCCSAKTEWHVRRLQEKQHRRGNVKYKRLTDNSI</sequence>
<reference evidence="1" key="1">
    <citation type="journal article" date="2023" name="Mol. Phylogenet. Evol.">
        <title>Genome-scale phylogeny and comparative genomics of the fungal order Sordariales.</title>
        <authorList>
            <person name="Hensen N."/>
            <person name="Bonometti L."/>
            <person name="Westerberg I."/>
            <person name="Brannstrom I.O."/>
            <person name="Guillou S."/>
            <person name="Cros-Aarteil S."/>
            <person name="Calhoun S."/>
            <person name="Haridas S."/>
            <person name="Kuo A."/>
            <person name="Mondo S."/>
            <person name="Pangilinan J."/>
            <person name="Riley R."/>
            <person name="LaButti K."/>
            <person name="Andreopoulos B."/>
            <person name="Lipzen A."/>
            <person name="Chen C."/>
            <person name="Yan M."/>
            <person name="Daum C."/>
            <person name="Ng V."/>
            <person name="Clum A."/>
            <person name="Steindorff A."/>
            <person name="Ohm R.A."/>
            <person name="Martin F."/>
            <person name="Silar P."/>
            <person name="Natvig D.O."/>
            <person name="Lalanne C."/>
            <person name="Gautier V."/>
            <person name="Ament-Velasquez S.L."/>
            <person name="Kruys A."/>
            <person name="Hutchinson M.I."/>
            <person name="Powell A.J."/>
            <person name="Barry K."/>
            <person name="Miller A.N."/>
            <person name="Grigoriev I.V."/>
            <person name="Debuchy R."/>
            <person name="Gladieux P."/>
            <person name="Hiltunen Thoren M."/>
            <person name="Johannesson H."/>
        </authorList>
    </citation>
    <scope>NUCLEOTIDE SEQUENCE</scope>
    <source>
        <strain evidence="1">PSN324</strain>
    </source>
</reference>
<name>A0AAV9I071_9PEZI</name>
<evidence type="ECO:0000313" key="1">
    <source>
        <dbReference type="EMBL" id="KAK4466443.1"/>
    </source>
</evidence>
<accession>A0AAV9I071</accession>
<dbReference type="AlphaFoldDB" id="A0AAV9I071"/>
<evidence type="ECO:0000313" key="2">
    <source>
        <dbReference type="Proteomes" id="UP001321749"/>
    </source>
</evidence>
<proteinExistence type="predicted"/>
<dbReference type="EMBL" id="MU864931">
    <property type="protein sequence ID" value="KAK4466443.1"/>
    <property type="molecule type" value="Genomic_DNA"/>
</dbReference>
<keyword evidence="2" id="KW-1185">Reference proteome</keyword>
<dbReference type="Proteomes" id="UP001321749">
    <property type="component" value="Unassembled WGS sequence"/>
</dbReference>
<reference evidence="1" key="2">
    <citation type="submission" date="2023-06" db="EMBL/GenBank/DDBJ databases">
        <authorList>
            <consortium name="Lawrence Berkeley National Laboratory"/>
            <person name="Mondo S.J."/>
            <person name="Hensen N."/>
            <person name="Bonometti L."/>
            <person name="Westerberg I."/>
            <person name="Brannstrom I.O."/>
            <person name="Guillou S."/>
            <person name="Cros-Aarteil S."/>
            <person name="Calhoun S."/>
            <person name="Haridas S."/>
            <person name="Kuo A."/>
            <person name="Pangilinan J."/>
            <person name="Riley R."/>
            <person name="Labutti K."/>
            <person name="Andreopoulos B."/>
            <person name="Lipzen A."/>
            <person name="Chen C."/>
            <person name="Yanf M."/>
            <person name="Daum C."/>
            <person name="Ng V."/>
            <person name="Clum A."/>
            <person name="Steindorff A."/>
            <person name="Ohm R."/>
            <person name="Martin F."/>
            <person name="Silar P."/>
            <person name="Natvig D."/>
            <person name="Lalanne C."/>
            <person name="Gautier V."/>
            <person name="Ament-Velasquez S.L."/>
            <person name="Kruys A."/>
            <person name="Hutchinson M.I."/>
            <person name="Powell A.J."/>
            <person name="Barry K."/>
            <person name="Miller A.N."/>
            <person name="Grigoriev I.V."/>
            <person name="Debuchy R."/>
            <person name="Gladieux P."/>
            <person name="Thoren M.H."/>
            <person name="Johannesson H."/>
        </authorList>
    </citation>
    <scope>NUCLEOTIDE SEQUENCE</scope>
    <source>
        <strain evidence="1">PSN324</strain>
    </source>
</reference>
<protein>
    <submittedName>
        <fullName evidence="1">Uncharacterized protein</fullName>
    </submittedName>
</protein>